<reference evidence="2 3" key="1">
    <citation type="submission" date="2024-10" db="EMBL/GenBank/DDBJ databases">
        <title>The Natural Products Discovery Center: Release of the First 8490 Sequenced Strains for Exploring Actinobacteria Biosynthetic Diversity.</title>
        <authorList>
            <person name="Kalkreuter E."/>
            <person name="Kautsar S.A."/>
            <person name="Yang D."/>
            <person name="Bader C.D."/>
            <person name="Teijaro C.N."/>
            <person name="Fluegel L."/>
            <person name="Davis C.M."/>
            <person name="Simpson J.R."/>
            <person name="Lauterbach L."/>
            <person name="Steele A.D."/>
            <person name="Gui C."/>
            <person name="Meng S."/>
            <person name="Li G."/>
            <person name="Viehrig K."/>
            <person name="Ye F."/>
            <person name="Su P."/>
            <person name="Kiefer A.F."/>
            <person name="Nichols A."/>
            <person name="Cepeda A.J."/>
            <person name="Yan W."/>
            <person name="Fan B."/>
            <person name="Jiang Y."/>
            <person name="Adhikari A."/>
            <person name="Zheng C.-J."/>
            <person name="Schuster L."/>
            <person name="Cowan T.M."/>
            <person name="Smanski M.J."/>
            <person name="Chevrette M.G."/>
            <person name="De Carvalho L.P.S."/>
            <person name="Shen B."/>
        </authorList>
    </citation>
    <scope>NUCLEOTIDE SEQUENCE [LARGE SCALE GENOMIC DNA]</scope>
    <source>
        <strain evidence="2 3">NPDC053346</strain>
    </source>
</reference>
<feature type="compositionally biased region" description="Low complexity" evidence="1">
    <location>
        <begin position="181"/>
        <end position="205"/>
    </location>
</feature>
<dbReference type="EMBL" id="JBITYT010000004">
    <property type="protein sequence ID" value="MFI9120103.1"/>
    <property type="molecule type" value="Genomic_DNA"/>
</dbReference>
<feature type="region of interest" description="Disordered" evidence="1">
    <location>
        <begin position="251"/>
        <end position="292"/>
    </location>
</feature>
<dbReference type="RefSeq" id="WP_399613718.1">
    <property type="nucleotide sequence ID" value="NZ_JBITYT010000004.1"/>
</dbReference>
<feature type="compositionally biased region" description="Gly residues" evidence="1">
    <location>
        <begin position="261"/>
        <end position="280"/>
    </location>
</feature>
<accession>A0ABW8CRA7</accession>
<comment type="caution">
    <text evidence="2">The sequence shown here is derived from an EMBL/GenBank/DDBJ whole genome shotgun (WGS) entry which is preliminary data.</text>
</comment>
<name>A0ABW8CRA7_STRBI</name>
<feature type="region of interest" description="Disordered" evidence="1">
    <location>
        <begin position="181"/>
        <end position="225"/>
    </location>
</feature>
<protein>
    <submittedName>
        <fullName evidence="2">UL36 very large tegument protein</fullName>
    </submittedName>
</protein>
<gene>
    <name evidence="2" type="ORF">ACIGW0_12025</name>
</gene>
<dbReference type="Proteomes" id="UP001614391">
    <property type="component" value="Unassembled WGS sequence"/>
</dbReference>
<evidence type="ECO:0000256" key="1">
    <source>
        <dbReference type="SAM" id="MobiDB-lite"/>
    </source>
</evidence>
<proteinExistence type="predicted"/>
<organism evidence="2 3">
    <name type="scientific">Streptomyces bikiniensis</name>
    <dbReference type="NCBI Taxonomy" id="1896"/>
    <lineage>
        <taxon>Bacteria</taxon>
        <taxon>Bacillati</taxon>
        <taxon>Actinomycetota</taxon>
        <taxon>Actinomycetes</taxon>
        <taxon>Kitasatosporales</taxon>
        <taxon>Streptomycetaceae</taxon>
        <taxon>Streptomyces</taxon>
    </lineage>
</organism>
<sequence>MTVTQTPPEVAVFTRWLAGLTARLRPDAGWYGVFAARDPEGLRACLDGTELLPWDVVSSLLQDAGEAAGGPFAVRGRALYVAAAAAHDRGPGAAAALAERREFMERERRYAETRARELRERLRTAPGPGPEEAARLRHDLAWTRDDLARAVARIAELTARLAGAGEWGQAVTAPDAAPAPYPAAVAPAPDTSSASGSPTAPGSPAEPERAGRAAGTAKAGRRPRGARYAWLEEGDGAREAEPVPASVPVLPTEGAAPRGARFGGAAGPGESGGGAVGGSAGRPAETLGEDPAEAARAAANAVYALRRLRARGRSGEAHALLCEALGGPPARLPALADELHRAGLGADWSTLLWEAASLPPDRLAAVAGALADAGRTADCEQLLRQGVARPVEELAGACAALRAEEHHREAQALLTAFVRVRAPEDAARLAGADPRGLVPQLLDAARAVSASRERDLLHALRVAGLVGV</sequence>
<evidence type="ECO:0000313" key="3">
    <source>
        <dbReference type="Proteomes" id="UP001614391"/>
    </source>
</evidence>
<keyword evidence="3" id="KW-1185">Reference proteome</keyword>
<evidence type="ECO:0000313" key="2">
    <source>
        <dbReference type="EMBL" id="MFI9120103.1"/>
    </source>
</evidence>